<dbReference type="Proteomes" id="UP001460270">
    <property type="component" value="Unassembled WGS sequence"/>
</dbReference>
<evidence type="ECO:0000256" key="2">
    <source>
        <dbReference type="SAM" id="Phobius"/>
    </source>
</evidence>
<keyword evidence="2" id="KW-0812">Transmembrane</keyword>
<proteinExistence type="predicted"/>
<name>A0AAW0NH78_9GOBI</name>
<evidence type="ECO:0000256" key="1">
    <source>
        <dbReference type="SAM" id="MobiDB-lite"/>
    </source>
</evidence>
<protein>
    <submittedName>
        <fullName evidence="3">Uncharacterized protein</fullName>
    </submittedName>
</protein>
<feature type="compositionally biased region" description="Basic residues" evidence="1">
    <location>
        <begin position="156"/>
        <end position="181"/>
    </location>
</feature>
<accession>A0AAW0NH78</accession>
<keyword evidence="4" id="KW-1185">Reference proteome</keyword>
<reference evidence="4" key="1">
    <citation type="submission" date="2024-04" db="EMBL/GenBank/DDBJ databases">
        <title>Salinicola lusitanus LLJ914,a marine bacterium isolated from the Okinawa Trough.</title>
        <authorList>
            <person name="Li J."/>
        </authorList>
    </citation>
    <scope>NUCLEOTIDE SEQUENCE [LARGE SCALE GENOMIC DNA]</scope>
</reference>
<feature type="transmembrane region" description="Helical" evidence="2">
    <location>
        <begin position="117"/>
        <end position="147"/>
    </location>
</feature>
<evidence type="ECO:0000313" key="4">
    <source>
        <dbReference type="Proteomes" id="UP001460270"/>
    </source>
</evidence>
<keyword evidence="2" id="KW-0472">Membrane</keyword>
<dbReference type="EMBL" id="JBBPFD010000014">
    <property type="protein sequence ID" value="KAK7898154.1"/>
    <property type="molecule type" value="Genomic_DNA"/>
</dbReference>
<sequence length="283" mass="31442">MLDTVDVQFQERFAQADLEVLERLEHTLLTGVMDDIVGQYPELNRHSLEVQLNMFHSKYTCKSTDEVVTLLRKMATERQNEVLALSGVSKHTHSLSLCLPLSLLLSPSSLSPLSRTVVVIIVIVVAAVVVVIVVVIVVVVIVVVVVVESERKERQIKRERKKRRRQRRKFEKKVEMRKKRERGFNGSLPSSSEASHVAMVTCLISCCSQAWPAQRTSKVYRADHGGGVNEGAFQLSCTWSSLLLRPPSGGGVVSLVDLTGPLGWPRLGTAADKTSHLGDVRRL</sequence>
<gene>
    <name evidence="3" type="ORF">WMY93_019007</name>
</gene>
<feature type="region of interest" description="Disordered" evidence="1">
    <location>
        <begin position="156"/>
        <end position="189"/>
    </location>
</feature>
<dbReference type="AlphaFoldDB" id="A0AAW0NH78"/>
<comment type="caution">
    <text evidence="3">The sequence shown here is derived from an EMBL/GenBank/DDBJ whole genome shotgun (WGS) entry which is preliminary data.</text>
</comment>
<evidence type="ECO:0000313" key="3">
    <source>
        <dbReference type="EMBL" id="KAK7898154.1"/>
    </source>
</evidence>
<keyword evidence="2" id="KW-1133">Transmembrane helix</keyword>
<organism evidence="3 4">
    <name type="scientific">Mugilogobius chulae</name>
    <name type="common">yellowstripe goby</name>
    <dbReference type="NCBI Taxonomy" id="88201"/>
    <lineage>
        <taxon>Eukaryota</taxon>
        <taxon>Metazoa</taxon>
        <taxon>Chordata</taxon>
        <taxon>Craniata</taxon>
        <taxon>Vertebrata</taxon>
        <taxon>Euteleostomi</taxon>
        <taxon>Actinopterygii</taxon>
        <taxon>Neopterygii</taxon>
        <taxon>Teleostei</taxon>
        <taxon>Neoteleostei</taxon>
        <taxon>Acanthomorphata</taxon>
        <taxon>Gobiaria</taxon>
        <taxon>Gobiiformes</taxon>
        <taxon>Gobioidei</taxon>
        <taxon>Gobiidae</taxon>
        <taxon>Gobionellinae</taxon>
        <taxon>Mugilogobius</taxon>
    </lineage>
</organism>